<feature type="compositionally biased region" description="Pro residues" evidence="5">
    <location>
        <begin position="367"/>
        <end position="380"/>
    </location>
</feature>
<feature type="domain" description="FYVE-type" evidence="6">
    <location>
        <begin position="688"/>
        <end position="722"/>
    </location>
</feature>
<evidence type="ECO:0000256" key="1">
    <source>
        <dbReference type="ARBA" id="ARBA00022723"/>
    </source>
</evidence>
<name>A0A640KE69_LEITA</name>
<keyword evidence="8" id="KW-1185">Reference proteome</keyword>
<sequence>MYQARRLEAADVSNQSVFPFLFHCCGFLVASAAAASAFSGSELSCSPKSIWEVPADWPVFPLPRPPLPSLGHCCVIRVFPPGGRSVCCVEIEQFDFPFPFPPSLHARPPYARVSRACECGMPSKRRKNKQQWTQEYAVVQPRNLSEGTTISDGSGSANGESVVSNSLPVSSKEVRSQGPATSATSSPKKTQCTVFSLAGREADKDVANNGGSVNANGVTNASLALLRSLGSMSSKSDESPAAGLRTREDMPTRSEGTKRDLEACPLNDGAGLLHLDDGDEDTERDDEVLADAVAAAGAAATDSTGEIFYVELDPQSHGMTGVLPEMQRLHVRLTKLVRVLRHRVARLCVLRERARLSGDDVSEVVPASPPPARRPSPLPAALPVPSVAHRLKSAMDSNSGAMRNGSSNIHGDLDAIGMSAGSHQSPRQCNPAHKSGGVIPSPRNGTNSCLASARRYTQQSVLDNDSEWCDAGTFCSSRSTTAQSTPSLQPFLPPPSLQFFEEDELDDDGRVSLLTCSSMAARRSYTARFRPESMPLSMQTTPSMLPANSVPYARSDNGGMLSLPPSTSAVGHRSLQQQQQQQQQLTSLVEESAAPPPIPPPASPGSGMFSSSVKPPTIVDGTEQQETTRAALSAGAAKPLALTDEEKKELRRLSWCVAELYRRRGLLLQQADRLLCRHAQQHERWEGNEERRGCYRCRRLFSYLTRRHHCRRCGRLCCAECSRYFGKKQDTSYVAAPQDAGRVSLGVEHRVIIKSEYTAHITAEDTHELVEERFDEHTYPRRGYSGAGDSPNLQSEKEVEMQDTAPVLDDNNGQLPDPSFVHTEDAAGKLHGRSRQHKWVRVCAPCYQNCLRARRNNVLQHLKSANLCILDDGFYYYHVMTTEELCRLSTALNKPDSFKKQVELMSHVVVERSADYVAAAPGYSAHTLTAAAQHTPDVLRTLGSIGAYAFRSARQTANDYVGGYLAGSRTILPDNHIDTTGAEHSLSVSNVASGDGRDDGNEEARSEVSLMSVDDACSDVQVPLTGGTEDNAHEQEDGVDKGTDEDAHTNVTCDDGPIDVQT</sequence>
<dbReference type="InterPro" id="IPR000306">
    <property type="entry name" value="Znf_FYVE"/>
</dbReference>
<feature type="compositionally biased region" description="Basic and acidic residues" evidence="5">
    <location>
        <begin position="1030"/>
        <end position="1048"/>
    </location>
</feature>
<dbReference type="InterPro" id="IPR011011">
    <property type="entry name" value="Znf_FYVE_PHD"/>
</dbReference>
<feature type="compositionally biased region" description="Polar residues" evidence="5">
    <location>
        <begin position="178"/>
        <end position="190"/>
    </location>
</feature>
<evidence type="ECO:0000256" key="4">
    <source>
        <dbReference type="PROSITE-ProRule" id="PRU00091"/>
    </source>
</evidence>
<feature type="compositionally biased region" description="Polar residues" evidence="5">
    <location>
        <begin position="143"/>
        <end position="169"/>
    </location>
</feature>
<dbReference type="VEuPathDB" id="TriTrypDB:LtaPh_1908900"/>
<feature type="region of interest" description="Disordered" evidence="5">
    <location>
        <begin position="532"/>
        <end position="619"/>
    </location>
</feature>
<feature type="compositionally biased region" description="Basic and acidic residues" evidence="5">
    <location>
        <begin position="245"/>
        <end position="262"/>
    </location>
</feature>
<dbReference type="Pfam" id="PF01363">
    <property type="entry name" value="FYVE"/>
    <property type="match status" value="1"/>
</dbReference>
<feature type="region of interest" description="Disordered" evidence="5">
    <location>
        <begin position="420"/>
        <end position="443"/>
    </location>
</feature>
<gene>
    <name evidence="7" type="ORF">LtaPh_1908900</name>
</gene>
<dbReference type="InterPro" id="IPR017455">
    <property type="entry name" value="Znf_FYVE-rel"/>
</dbReference>
<evidence type="ECO:0000256" key="2">
    <source>
        <dbReference type="ARBA" id="ARBA00022771"/>
    </source>
</evidence>
<evidence type="ECO:0000259" key="6">
    <source>
        <dbReference type="PROSITE" id="PS50178"/>
    </source>
</evidence>
<evidence type="ECO:0000313" key="7">
    <source>
        <dbReference type="EMBL" id="GET87986.1"/>
    </source>
</evidence>
<dbReference type="Proteomes" id="UP000419144">
    <property type="component" value="Unassembled WGS sequence"/>
</dbReference>
<dbReference type="PANTHER" id="PTHR23164:SF30">
    <property type="entry name" value="EARLY ENDOSOME ANTIGEN 1"/>
    <property type="match status" value="1"/>
</dbReference>
<reference evidence="7" key="1">
    <citation type="submission" date="2019-11" db="EMBL/GenBank/DDBJ databases">
        <title>Leishmania tarentolae CDS.</title>
        <authorList>
            <person name="Goto Y."/>
            <person name="Yamagishi J."/>
        </authorList>
    </citation>
    <scope>NUCLEOTIDE SEQUENCE [LARGE SCALE GENOMIC DNA]</scope>
    <source>
        <strain evidence="7">Parrot Tar II</strain>
    </source>
</reference>
<comment type="caution">
    <text evidence="7">The sequence shown here is derived from an EMBL/GenBank/DDBJ whole genome shotgun (WGS) entry which is preliminary data.</text>
</comment>
<dbReference type="OrthoDB" id="272798at2759"/>
<dbReference type="PROSITE" id="PS50178">
    <property type="entry name" value="ZF_FYVE"/>
    <property type="match status" value="1"/>
</dbReference>
<evidence type="ECO:0000256" key="5">
    <source>
        <dbReference type="SAM" id="MobiDB-lite"/>
    </source>
</evidence>
<dbReference type="InterPro" id="IPR013083">
    <property type="entry name" value="Znf_RING/FYVE/PHD"/>
</dbReference>
<dbReference type="SUPFAM" id="SSF57903">
    <property type="entry name" value="FYVE/PHD zinc finger"/>
    <property type="match status" value="1"/>
</dbReference>
<dbReference type="GO" id="GO:0008270">
    <property type="term" value="F:zinc ion binding"/>
    <property type="evidence" value="ECO:0007669"/>
    <property type="project" value="UniProtKB-KW"/>
</dbReference>
<evidence type="ECO:0000256" key="3">
    <source>
        <dbReference type="ARBA" id="ARBA00022833"/>
    </source>
</evidence>
<feature type="compositionally biased region" description="Basic and acidic residues" evidence="5">
    <location>
        <begin position="995"/>
        <end position="1006"/>
    </location>
</feature>
<evidence type="ECO:0000313" key="8">
    <source>
        <dbReference type="Proteomes" id="UP000419144"/>
    </source>
</evidence>
<feature type="region of interest" description="Disordered" evidence="5">
    <location>
        <begin position="359"/>
        <end position="380"/>
    </location>
</feature>
<dbReference type="Gene3D" id="3.30.40.10">
    <property type="entry name" value="Zinc/RING finger domain, C3HC4 (zinc finger)"/>
    <property type="match status" value="1"/>
</dbReference>
<dbReference type="EMBL" id="BLBS01000024">
    <property type="protein sequence ID" value="GET87986.1"/>
    <property type="molecule type" value="Genomic_DNA"/>
</dbReference>
<feature type="compositionally biased region" description="Pro residues" evidence="5">
    <location>
        <begin position="594"/>
        <end position="603"/>
    </location>
</feature>
<feature type="region of interest" description="Disordered" evidence="5">
    <location>
        <begin position="231"/>
        <end position="281"/>
    </location>
</feature>
<dbReference type="SMART" id="SM00064">
    <property type="entry name" value="FYVE"/>
    <property type="match status" value="1"/>
</dbReference>
<keyword evidence="3" id="KW-0862">Zinc</keyword>
<keyword evidence="1" id="KW-0479">Metal-binding</keyword>
<organism evidence="7 8">
    <name type="scientific">Leishmania tarentolae</name>
    <name type="common">Sauroleishmania tarentolae</name>
    <dbReference type="NCBI Taxonomy" id="5689"/>
    <lineage>
        <taxon>Eukaryota</taxon>
        <taxon>Discoba</taxon>
        <taxon>Euglenozoa</taxon>
        <taxon>Kinetoplastea</taxon>
        <taxon>Metakinetoplastina</taxon>
        <taxon>Trypanosomatida</taxon>
        <taxon>Trypanosomatidae</taxon>
        <taxon>Leishmaniinae</taxon>
        <taxon>Leishmania</taxon>
        <taxon>lizard Leishmania</taxon>
    </lineage>
</organism>
<proteinExistence type="predicted"/>
<dbReference type="AlphaFoldDB" id="A0A640KE69"/>
<protein>
    <recommendedName>
        <fullName evidence="6">FYVE-type domain-containing protein</fullName>
    </recommendedName>
</protein>
<keyword evidence="2 4" id="KW-0863">Zinc-finger</keyword>
<feature type="region of interest" description="Disordered" evidence="5">
    <location>
        <begin position="780"/>
        <end position="801"/>
    </location>
</feature>
<feature type="region of interest" description="Disordered" evidence="5">
    <location>
        <begin position="988"/>
        <end position="1062"/>
    </location>
</feature>
<feature type="region of interest" description="Disordered" evidence="5">
    <location>
        <begin position="143"/>
        <end position="190"/>
    </location>
</feature>
<dbReference type="PANTHER" id="PTHR23164">
    <property type="entry name" value="EARLY ENDOSOME ANTIGEN 1"/>
    <property type="match status" value="1"/>
</dbReference>
<accession>A0A640KE69</accession>